<proteinExistence type="predicted"/>
<evidence type="ECO:0000313" key="1">
    <source>
        <dbReference type="EMBL" id="AWM31989.1"/>
    </source>
</evidence>
<gene>
    <name evidence="1" type="ORF">DDQ68_03780</name>
</gene>
<dbReference type="Proteomes" id="UP000245999">
    <property type="component" value="Chromosome"/>
</dbReference>
<dbReference type="AlphaFoldDB" id="A0A2Z3GE98"/>
<protein>
    <submittedName>
        <fullName evidence="1">Uncharacterized protein</fullName>
    </submittedName>
</protein>
<keyword evidence="2" id="KW-1185">Reference proteome</keyword>
<name>A0A2Z3GE98_9BACT</name>
<dbReference type="RefSeq" id="WP_109654986.1">
    <property type="nucleotide sequence ID" value="NZ_CP029145.1"/>
</dbReference>
<dbReference type="EMBL" id="CP029145">
    <property type="protein sequence ID" value="AWM31989.1"/>
    <property type="molecule type" value="Genomic_DNA"/>
</dbReference>
<evidence type="ECO:0000313" key="2">
    <source>
        <dbReference type="Proteomes" id="UP000245999"/>
    </source>
</evidence>
<sequence>MSDEVEFSAFTGCAQAQQMVAAVVGLALAGAFHAYLQDTSVGGFDGTAANEQAGGPIRAVAHAVVVGVQ</sequence>
<organism evidence="1 2">
    <name type="scientific">Hymenobacter nivis</name>
    <dbReference type="NCBI Taxonomy" id="1850093"/>
    <lineage>
        <taxon>Bacteria</taxon>
        <taxon>Pseudomonadati</taxon>
        <taxon>Bacteroidota</taxon>
        <taxon>Cytophagia</taxon>
        <taxon>Cytophagales</taxon>
        <taxon>Hymenobacteraceae</taxon>
        <taxon>Hymenobacter</taxon>
    </lineage>
</organism>
<dbReference type="KEGG" id="hnv:DDQ68_03780"/>
<accession>A0A2Z3GE98</accession>
<reference evidence="2" key="1">
    <citation type="submission" date="2018-04" db="EMBL/GenBank/DDBJ databases">
        <title>Complete genome of Antarctic heterotrophic bacterium Hymenobacter nivis.</title>
        <authorList>
            <person name="Terashima M."/>
        </authorList>
    </citation>
    <scope>NUCLEOTIDE SEQUENCE [LARGE SCALE GENOMIC DNA]</scope>
    <source>
        <strain evidence="2">NBRC 111535</strain>
    </source>
</reference>